<evidence type="ECO:0000256" key="2">
    <source>
        <dbReference type="ARBA" id="ARBA00022475"/>
    </source>
</evidence>
<protein>
    <recommendedName>
        <fullName evidence="7">VTT domain-containing protein</fullName>
    </recommendedName>
</protein>
<name>A0A2N5XK59_9HYPH</name>
<keyword evidence="5 6" id="KW-0472">Membrane</keyword>
<feature type="transmembrane region" description="Helical" evidence="6">
    <location>
        <begin position="172"/>
        <end position="189"/>
    </location>
</feature>
<dbReference type="InterPro" id="IPR032816">
    <property type="entry name" value="VTT_dom"/>
</dbReference>
<keyword evidence="9" id="KW-1185">Reference proteome</keyword>
<dbReference type="PANTHER" id="PTHR42709">
    <property type="entry name" value="ALKALINE PHOSPHATASE LIKE PROTEIN"/>
    <property type="match status" value="1"/>
</dbReference>
<evidence type="ECO:0000256" key="4">
    <source>
        <dbReference type="ARBA" id="ARBA00022989"/>
    </source>
</evidence>
<evidence type="ECO:0000256" key="5">
    <source>
        <dbReference type="ARBA" id="ARBA00023136"/>
    </source>
</evidence>
<reference evidence="8 9" key="1">
    <citation type="submission" date="2018-01" db="EMBL/GenBank/DDBJ databases">
        <title>The draft genome sequence of Cohaesibacter sp. H1304.</title>
        <authorList>
            <person name="Wang N.-N."/>
            <person name="Du Z.-J."/>
        </authorList>
    </citation>
    <scope>NUCLEOTIDE SEQUENCE [LARGE SCALE GENOMIC DNA]</scope>
    <source>
        <strain evidence="8 9">H1304</strain>
    </source>
</reference>
<evidence type="ECO:0000313" key="8">
    <source>
        <dbReference type="EMBL" id="PLW74903.1"/>
    </source>
</evidence>
<evidence type="ECO:0000313" key="9">
    <source>
        <dbReference type="Proteomes" id="UP000234881"/>
    </source>
</evidence>
<feature type="transmembrane region" description="Helical" evidence="6">
    <location>
        <begin position="12"/>
        <end position="30"/>
    </location>
</feature>
<sequence>MSDTILALIPTYGLWVIFFTIAFGCLAIPLPGSMLVIASGSFAAAGDIDLYFAMAAAYGGYITGDQTAFRIARIAGPGLLERFKKSAKAEAMITRAEALLKKRGVIAILLSRTVISPLGPWMSYLCGAAGLKWIFFTLASMVGAAVWVAGYTLTGYFFADRLSELTSLASDGLGFVAAFAVAIVAAWWLRTSWKKYKEKTAGNDTGECLESKVDPINADIL</sequence>
<evidence type="ECO:0000256" key="6">
    <source>
        <dbReference type="SAM" id="Phobius"/>
    </source>
</evidence>
<dbReference type="PANTHER" id="PTHR42709:SF6">
    <property type="entry name" value="UNDECAPRENYL PHOSPHATE TRANSPORTER A"/>
    <property type="match status" value="1"/>
</dbReference>
<evidence type="ECO:0000256" key="1">
    <source>
        <dbReference type="ARBA" id="ARBA00004651"/>
    </source>
</evidence>
<dbReference type="GO" id="GO:0005886">
    <property type="term" value="C:plasma membrane"/>
    <property type="evidence" value="ECO:0007669"/>
    <property type="project" value="UniProtKB-SubCell"/>
</dbReference>
<dbReference type="AlphaFoldDB" id="A0A2N5XK59"/>
<feature type="domain" description="VTT" evidence="7">
    <location>
        <begin position="30"/>
        <end position="156"/>
    </location>
</feature>
<proteinExistence type="predicted"/>
<organism evidence="8 9">
    <name type="scientific">Cohaesibacter celericrescens</name>
    <dbReference type="NCBI Taxonomy" id="2067669"/>
    <lineage>
        <taxon>Bacteria</taxon>
        <taxon>Pseudomonadati</taxon>
        <taxon>Pseudomonadota</taxon>
        <taxon>Alphaproteobacteria</taxon>
        <taxon>Hyphomicrobiales</taxon>
        <taxon>Cohaesibacteraceae</taxon>
    </lineage>
</organism>
<comment type="subcellular location">
    <subcellularLocation>
        <location evidence="1">Cell membrane</location>
        <topology evidence="1">Multi-pass membrane protein</topology>
    </subcellularLocation>
</comment>
<keyword evidence="2" id="KW-1003">Cell membrane</keyword>
<comment type="caution">
    <text evidence="8">The sequence shown here is derived from an EMBL/GenBank/DDBJ whole genome shotgun (WGS) entry which is preliminary data.</text>
</comment>
<dbReference type="EMBL" id="PKUQ01000055">
    <property type="protein sequence ID" value="PLW74903.1"/>
    <property type="molecule type" value="Genomic_DNA"/>
</dbReference>
<evidence type="ECO:0000259" key="7">
    <source>
        <dbReference type="Pfam" id="PF09335"/>
    </source>
</evidence>
<accession>A0A2N5XK59</accession>
<dbReference type="InterPro" id="IPR051311">
    <property type="entry name" value="DedA_domain"/>
</dbReference>
<dbReference type="Proteomes" id="UP000234881">
    <property type="component" value="Unassembled WGS sequence"/>
</dbReference>
<feature type="transmembrane region" description="Helical" evidence="6">
    <location>
        <begin position="133"/>
        <end position="152"/>
    </location>
</feature>
<evidence type="ECO:0000256" key="3">
    <source>
        <dbReference type="ARBA" id="ARBA00022692"/>
    </source>
</evidence>
<keyword evidence="3 6" id="KW-0812">Transmembrane</keyword>
<keyword evidence="4 6" id="KW-1133">Transmembrane helix</keyword>
<dbReference type="Pfam" id="PF09335">
    <property type="entry name" value="VTT_dom"/>
    <property type="match status" value="1"/>
</dbReference>
<dbReference type="RefSeq" id="WP_101535802.1">
    <property type="nucleotide sequence ID" value="NZ_JBFHIU010000004.1"/>
</dbReference>
<dbReference type="OrthoDB" id="9801622at2"/>
<gene>
    <name evidence="8" type="ORF">C0081_21565</name>
</gene>